<dbReference type="PANTHER" id="PTHR44154:SF1">
    <property type="entry name" value="QUINONE OXIDOREDUCTASE"/>
    <property type="match status" value="1"/>
</dbReference>
<dbReference type="InterPro" id="IPR036291">
    <property type="entry name" value="NAD(P)-bd_dom_sf"/>
</dbReference>
<dbReference type="InterPro" id="IPR013149">
    <property type="entry name" value="ADH-like_C"/>
</dbReference>
<evidence type="ECO:0000313" key="4">
    <source>
        <dbReference type="Proteomes" id="UP000710440"/>
    </source>
</evidence>
<dbReference type="Gene3D" id="3.90.25.10">
    <property type="entry name" value="UDP-galactose 4-epimerase, domain 1"/>
    <property type="match status" value="1"/>
</dbReference>
<dbReference type="SUPFAM" id="SSF50129">
    <property type="entry name" value="GroES-like"/>
    <property type="match status" value="1"/>
</dbReference>
<dbReference type="RefSeq" id="XP_043123950.1">
    <property type="nucleotide sequence ID" value="XM_043268015.1"/>
</dbReference>
<evidence type="ECO:0000256" key="1">
    <source>
        <dbReference type="ARBA" id="ARBA00022857"/>
    </source>
</evidence>
<accession>A0A9P3F0V6</accession>
<dbReference type="OrthoDB" id="203908at2759"/>
<comment type="caution">
    <text evidence="3">The sequence shown here is derived from an EMBL/GenBank/DDBJ whole genome shotgun (WGS) entry which is preliminary data.</text>
</comment>
<keyword evidence="4" id="KW-1185">Reference proteome</keyword>
<evidence type="ECO:0000313" key="3">
    <source>
        <dbReference type="EMBL" id="GIK00764.1"/>
    </source>
</evidence>
<dbReference type="InterPro" id="IPR020843">
    <property type="entry name" value="ER"/>
</dbReference>
<dbReference type="GeneID" id="66932775"/>
<reference evidence="3 4" key="1">
    <citation type="submission" date="2021-02" db="EMBL/GenBank/DDBJ databases">
        <title>Pan-genome distribution and transcriptional activeness of fungal secondary metabolism genes in Aspergillus section Fumigati.</title>
        <authorList>
            <person name="Takahashi H."/>
            <person name="Umemura M."/>
            <person name="Ninomiya A."/>
            <person name="Kusuya Y."/>
            <person name="Urayama S."/>
            <person name="Shimizu M."/>
            <person name="Watanabe A."/>
            <person name="Kamei K."/>
            <person name="Yaguchi T."/>
            <person name="Hagiwara D."/>
        </authorList>
    </citation>
    <scope>NUCLEOTIDE SEQUENCE [LARGE SCALE GENOMIC DNA]</scope>
    <source>
        <strain evidence="3 4">IFM 47045</strain>
    </source>
</reference>
<dbReference type="SMART" id="SM00829">
    <property type="entry name" value="PKS_ER"/>
    <property type="match status" value="1"/>
</dbReference>
<protein>
    <recommendedName>
        <fullName evidence="2">Enoyl reductase (ER) domain-containing protein</fullName>
    </recommendedName>
</protein>
<feature type="domain" description="Enoyl reductase (ER)" evidence="2">
    <location>
        <begin position="13"/>
        <end position="331"/>
    </location>
</feature>
<dbReference type="GO" id="GO:0016491">
    <property type="term" value="F:oxidoreductase activity"/>
    <property type="evidence" value="ECO:0007669"/>
    <property type="project" value="InterPro"/>
</dbReference>
<organism evidence="3 4">
    <name type="scientific">Aspergillus viridinutans</name>
    <dbReference type="NCBI Taxonomy" id="75553"/>
    <lineage>
        <taxon>Eukaryota</taxon>
        <taxon>Fungi</taxon>
        <taxon>Dikarya</taxon>
        <taxon>Ascomycota</taxon>
        <taxon>Pezizomycotina</taxon>
        <taxon>Eurotiomycetes</taxon>
        <taxon>Eurotiomycetidae</taxon>
        <taxon>Eurotiales</taxon>
        <taxon>Aspergillaceae</taxon>
        <taxon>Aspergillus</taxon>
        <taxon>Aspergillus subgen. Fumigati</taxon>
    </lineage>
</organism>
<dbReference type="Gene3D" id="3.40.50.720">
    <property type="entry name" value="NAD(P)-binding Rossmann-like Domain"/>
    <property type="match status" value="2"/>
</dbReference>
<dbReference type="InterPro" id="IPR013154">
    <property type="entry name" value="ADH-like_N"/>
</dbReference>
<evidence type="ECO:0000259" key="2">
    <source>
        <dbReference type="SMART" id="SM00829"/>
    </source>
</evidence>
<dbReference type="InterPro" id="IPR051603">
    <property type="entry name" value="Zinc-ADH_QOR/CCCR"/>
</dbReference>
<dbReference type="Pfam" id="PF08240">
    <property type="entry name" value="ADH_N"/>
    <property type="match status" value="1"/>
</dbReference>
<sequence>MPSMTAVILHTPGPPDSLKLTHHPIPIPKPGELRIRIKAFGLNRCDLLTRQGHHTITYPRIPGIEAVGIVDAAPGLEHIFPQDSIVATAMGGMGTVFDGGYAEYTCVPAGQTQLLRPKTTLPWEILGAIPVMVSTAWGALIRSLGLKARDRLLIRGGTTAVGLAAAAIAKVHGAYVASTTRKKERETMLLENGADRVWIDDGAVAEQIGAAGSGGSYDKVLELVGAATLADSLRCVKKGGIVSLVGMLSENGDLETVDLMEMIPSEIKLTVYRGTSEDFMSTPLDAVLRLLEQGSLKLKIGRVLRMEQIVEAHRSVEREPPLPPSDIHLLLRVLAIEDFCRYKYIIYTEGVTYSGRLPFHQACRSIILKPPMAWMLYTTHLVRPFFSSTLLQTEPRLEPPHQSDRIKRAWPTVIFDWFDIHLGATISVSVCGRRKNHAIERYVLVAGTTAEPGKPGMGMVWQHFLDNQIDYCVLRPNWFMENLAEAVPCAVIRNQSKIYTACGDGKIPFISAIDIAAVAFRARQIINHTIVIAACILGPELLTYDQIAEKLTVILGRRVEHVKMTGDERYEALVKAGVSGDYARFLSNLETAASTGCETGMSDSGKVTGQAARRCDQSARENKAVWE</sequence>
<dbReference type="Proteomes" id="UP000710440">
    <property type="component" value="Unassembled WGS sequence"/>
</dbReference>
<dbReference type="PANTHER" id="PTHR44154">
    <property type="entry name" value="QUINONE OXIDOREDUCTASE"/>
    <property type="match status" value="1"/>
</dbReference>
<dbReference type="AlphaFoldDB" id="A0A9P3F0V6"/>
<proteinExistence type="predicted"/>
<gene>
    <name evidence="3" type="ORF">Aspvir_004793</name>
</gene>
<dbReference type="InterPro" id="IPR011032">
    <property type="entry name" value="GroES-like_sf"/>
</dbReference>
<dbReference type="Pfam" id="PF00107">
    <property type="entry name" value="ADH_zinc_N"/>
    <property type="match status" value="1"/>
</dbReference>
<keyword evidence="1" id="KW-0521">NADP</keyword>
<dbReference type="Gene3D" id="3.90.180.10">
    <property type="entry name" value="Medium-chain alcohol dehydrogenases, catalytic domain"/>
    <property type="match status" value="1"/>
</dbReference>
<dbReference type="SUPFAM" id="SSF51735">
    <property type="entry name" value="NAD(P)-binding Rossmann-fold domains"/>
    <property type="match status" value="2"/>
</dbReference>
<dbReference type="EMBL" id="BOPL01000002">
    <property type="protein sequence ID" value="GIK00764.1"/>
    <property type="molecule type" value="Genomic_DNA"/>
</dbReference>
<name>A0A9P3F0V6_ASPVI</name>